<reference evidence="2" key="1">
    <citation type="submission" date="2015-11" db="EMBL/GenBank/DDBJ databases">
        <title>De novo transcriptome assembly of four potential Pierce s Disease insect vectors from Arizona vineyards.</title>
        <authorList>
            <person name="Tassone E.E."/>
        </authorList>
    </citation>
    <scope>NUCLEOTIDE SEQUENCE</scope>
</reference>
<feature type="compositionally biased region" description="Basic and acidic residues" evidence="1">
    <location>
        <begin position="1273"/>
        <end position="1296"/>
    </location>
</feature>
<accession>A0A1B6M0L3</accession>
<feature type="compositionally biased region" description="Basic and acidic residues" evidence="1">
    <location>
        <begin position="1442"/>
        <end position="1463"/>
    </location>
</feature>
<feature type="compositionally biased region" description="Polar residues" evidence="1">
    <location>
        <begin position="1066"/>
        <end position="1088"/>
    </location>
</feature>
<name>A0A1B6M0L3_9HEMI</name>
<feature type="compositionally biased region" description="Polar residues" evidence="1">
    <location>
        <begin position="1332"/>
        <end position="1341"/>
    </location>
</feature>
<feature type="compositionally biased region" description="Basic and acidic residues" evidence="1">
    <location>
        <begin position="1395"/>
        <end position="1418"/>
    </location>
</feature>
<feature type="compositionally biased region" description="Polar residues" evidence="1">
    <location>
        <begin position="866"/>
        <end position="886"/>
    </location>
</feature>
<feature type="compositionally biased region" description="Basic and acidic residues" evidence="1">
    <location>
        <begin position="1346"/>
        <end position="1368"/>
    </location>
</feature>
<feature type="region of interest" description="Disordered" evidence="1">
    <location>
        <begin position="1142"/>
        <end position="1179"/>
    </location>
</feature>
<feature type="region of interest" description="Disordered" evidence="1">
    <location>
        <begin position="506"/>
        <end position="528"/>
    </location>
</feature>
<feature type="region of interest" description="Disordered" evidence="1">
    <location>
        <begin position="844"/>
        <end position="886"/>
    </location>
</feature>
<feature type="region of interest" description="Disordered" evidence="1">
    <location>
        <begin position="32"/>
        <end position="119"/>
    </location>
</feature>
<feature type="compositionally biased region" description="Basic and acidic residues" evidence="1">
    <location>
        <begin position="1316"/>
        <end position="1327"/>
    </location>
</feature>
<protein>
    <submittedName>
        <fullName evidence="2">Uncharacterized protein</fullName>
    </submittedName>
</protein>
<feature type="non-terminal residue" evidence="2">
    <location>
        <position position="1573"/>
    </location>
</feature>
<gene>
    <name evidence="2" type="ORF">g.46830</name>
</gene>
<sequence length="1573" mass="174346">DEPLPQRKTSIDSDLLKAEAAFFDCMIQEELGSRSQKEIPDDKDVGKTDLSSGKHRSKREFLPYGKKKSSTLSLDENGIPIEKKKSHFHKKRTSKNLPLDEVNSDDTFRVGNTTENETDDKVIKRRSTKKKKNLSGPLKFKIDALHVEEKSSPKLLRKFQYEVIVEEGNRKSLKQSINKSDHQLDKPDNKNIPVNLIKKSLEDENTGNTEMCDMTSAANSENDSNIRLLSKTCDSECDNKTESIDSSVGHIVTNKQTLCDKSATENIKTKPDGKLENNFSKKTEAYMNKFNVKGYLEKQQNQDKDNDVNKSCSPLLDKRKKQKTDSVKPEDTISVSPKTDIASLKETGVTDEMKNSGVKLVLNTSIKSGDSKIDHSIESVESNTSISNLNKLKKTTKDSNIAVENQKQHLFIPLDSSITNQHNFATSEGDPRISINVTPSTPVSPEEKQVSQSLQSAELQEFGKKKLLDFSAKSSPNTPVLSKKQFDLSNTNQSNLETIGTDKSLLKNKLPKSHPNTPVLSKKETMQGNKEILIVDKPELDKTSVTNYSSSKSNTNTPVLQKKQLNLEDSKLTKIGTPELDRKVKSNKTPSSPSTPILQKKEIIQKDQLKPKLGTPNSERKLLSKVSSEIDNISNTSVMATTNILDNIKIDKKVDTLELDEKNSIDNSCNSSLGTPVLQKKDCSIINTEHPKIETPNATRKLVGVKTTESNQNLSSVLKKEVLQKEPEIKNDSLDIGKKAITGEISKSKPSTPVFSKKEVLSKDSVPKDKTPTNEFDPWKIILNEEENKNEITNPPKVEPSINNVRTTETSKYTPNAPVVNKENITQVKTDQVKSETLELARKKLGDDKSKSSPNTPVFKKKEFLQDSSTNKITESQETSKTTEANATIKSNPTTPIVQKKEIKQESVTQEAPKIVGTTEINITQKSNPTTPVVQKKHIIQETVKTKFGTPELGRKFVTNATPKSDPSTPILTKKQLAQESSPLILQNKFGTPELARKKIFNVAPKSDPCTPIMSKKQLVDPKVNLQNEISIKQLDKTNSLSETEEVSKSKPISFDKDKTKPTDTVKQNKSVEETTQVTTDTSRPTTNFEECNKNTVIKENEPFSKKPLQQHFLESGLSKETVGKAEIQIGKSGEGNIKLEDVSSTDVVSKKENITTSSDKDNTKQPAVVDKSAKKEKPVASKVEGLKNLFGKAGKVEEGIKTISNVKIPNSKPQDGTESKLGHKPVPKIEGKIEKLVKENNALTAKIEEKPTSTKKLIKQSAVDEVGGVSPKDIHAQDKAEEQNIKSVSLDDKQAVPKQTKSTTEITQPALNQDKSIEVVSKDKMEIAQPNKETSALELSSKTKKQSEEHNNDIGKAHIKEAIAVKESKKKRIKSESDVPEDNDTADVTANPTDPDRKGSKTIEKSKSLDETKTEKSSKKKKKSKDKDSGKRKGNSKSPKKLKDAKQSSLDVKEIIQEKKSQNEAQKQTTTLNDTGNPITVKRSEDSNKGDTTSTEKNELSKSEIRLLHFINKCIKLSADNESISVDMSDEDESSSSEYTSDSDSEYTSDSEEETLTDDSSDDNGSESRDHG</sequence>
<feature type="non-terminal residue" evidence="2">
    <location>
        <position position="1"/>
    </location>
</feature>
<feature type="compositionally biased region" description="Basic and acidic residues" evidence="1">
    <location>
        <begin position="32"/>
        <end position="47"/>
    </location>
</feature>
<feature type="compositionally biased region" description="Basic and acidic residues" evidence="1">
    <location>
        <begin position="1216"/>
        <end position="1228"/>
    </location>
</feature>
<dbReference type="EMBL" id="GEBQ01010553">
    <property type="protein sequence ID" value="JAT29424.1"/>
    <property type="molecule type" value="Transcribed_RNA"/>
</dbReference>
<feature type="compositionally biased region" description="Acidic residues" evidence="1">
    <location>
        <begin position="1529"/>
        <end position="1566"/>
    </location>
</feature>
<feature type="region of interest" description="Disordered" evidence="1">
    <location>
        <begin position="1037"/>
        <end position="1088"/>
    </location>
</feature>
<feature type="compositionally biased region" description="Basic and acidic residues" evidence="1">
    <location>
        <begin position="1483"/>
        <end position="1504"/>
    </location>
</feature>
<feature type="compositionally biased region" description="Polar residues" evidence="1">
    <location>
        <begin position="1464"/>
        <end position="1479"/>
    </location>
</feature>
<organism evidence="2">
    <name type="scientific">Graphocephala atropunctata</name>
    <dbReference type="NCBI Taxonomy" id="36148"/>
    <lineage>
        <taxon>Eukaryota</taxon>
        <taxon>Metazoa</taxon>
        <taxon>Ecdysozoa</taxon>
        <taxon>Arthropoda</taxon>
        <taxon>Hexapoda</taxon>
        <taxon>Insecta</taxon>
        <taxon>Pterygota</taxon>
        <taxon>Neoptera</taxon>
        <taxon>Paraneoptera</taxon>
        <taxon>Hemiptera</taxon>
        <taxon>Auchenorrhyncha</taxon>
        <taxon>Membracoidea</taxon>
        <taxon>Cicadellidae</taxon>
        <taxon>Cicadellinae</taxon>
        <taxon>Cicadellini</taxon>
        <taxon>Graphocephala</taxon>
    </lineage>
</organism>
<feature type="compositionally biased region" description="Basic and acidic residues" evidence="1">
    <location>
        <begin position="1149"/>
        <end position="1164"/>
    </location>
</feature>
<evidence type="ECO:0000313" key="2">
    <source>
        <dbReference type="EMBL" id="JAT29424.1"/>
    </source>
</evidence>
<feature type="compositionally biased region" description="Basic residues" evidence="1">
    <location>
        <begin position="84"/>
        <end position="94"/>
    </location>
</feature>
<feature type="region of interest" description="Disordered" evidence="1">
    <location>
        <begin position="1519"/>
        <end position="1573"/>
    </location>
</feature>
<feature type="region of interest" description="Disordered" evidence="1">
    <location>
        <begin position="298"/>
        <end position="334"/>
    </location>
</feature>
<feature type="compositionally biased region" description="Basic and acidic residues" evidence="1">
    <location>
        <begin position="1046"/>
        <end position="1064"/>
    </location>
</feature>
<proteinExistence type="predicted"/>
<feature type="region of interest" description="Disordered" evidence="1">
    <location>
        <begin position="1207"/>
        <end position="1228"/>
    </location>
</feature>
<feature type="region of interest" description="Disordered" evidence="1">
    <location>
        <begin position="1250"/>
        <end position="1504"/>
    </location>
</feature>
<feature type="compositionally biased region" description="Polar residues" evidence="1">
    <location>
        <begin position="1298"/>
        <end position="1315"/>
    </location>
</feature>
<evidence type="ECO:0000256" key="1">
    <source>
        <dbReference type="SAM" id="MobiDB-lite"/>
    </source>
</evidence>